<dbReference type="AlphaFoldDB" id="A0A3D8QH92"/>
<keyword evidence="3" id="KW-1185">Reference proteome</keyword>
<gene>
    <name evidence="2" type="ORF">DSM5745_10605</name>
</gene>
<proteinExistence type="predicted"/>
<sequence length="170" mass="19163">MPRPINDSDRSLVVQQVRVVVHTMGYFFDGDTRSGNHASIFLVTGSEQSIRLNIIKDGPTDTMGTLQIQVCEYVNSTSALRKWDFPAPPSRTVGQFLDLLVSKGRHRYQLARSGVGCRFWVSTMIEDYESARYLVSTVTMNAVSLKNALQYNYTRDQGPEYEPMVPGTFV</sequence>
<evidence type="ECO:0000259" key="1">
    <source>
        <dbReference type="Pfam" id="PF24968"/>
    </source>
</evidence>
<comment type="caution">
    <text evidence="2">The sequence shown here is derived from an EMBL/GenBank/DDBJ whole genome shotgun (WGS) entry which is preliminary data.</text>
</comment>
<dbReference type="OrthoDB" id="3527137at2759"/>
<dbReference type="GeneID" id="38120975"/>
<dbReference type="STRING" id="1810919.A0A3D8QH92"/>
<organism evidence="2 3">
    <name type="scientific">Aspergillus mulundensis</name>
    <dbReference type="NCBI Taxonomy" id="1810919"/>
    <lineage>
        <taxon>Eukaryota</taxon>
        <taxon>Fungi</taxon>
        <taxon>Dikarya</taxon>
        <taxon>Ascomycota</taxon>
        <taxon>Pezizomycotina</taxon>
        <taxon>Eurotiomycetes</taxon>
        <taxon>Eurotiomycetidae</taxon>
        <taxon>Eurotiales</taxon>
        <taxon>Aspergillaceae</taxon>
        <taxon>Aspergillus</taxon>
        <taxon>Aspergillus subgen. Nidulantes</taxon>
    </lineage>
</organism>
<evidence type="ECO:0000313" key="2">
    <source>
        <dbReference type="EMBL" id="RDW61107.1"/>
    </source>
</evidence>
<accession>A0A3D8QH92</accession>
<dbReference type="Pfam" id="PF24968">
    <property type="entry name" value="DUF7770"/>
    <property type="match status" value="1"/>
</dbReference>
<dbReference type="RefSeq" id="XP_026598639.1">
    <property type="nucleotide sequence ID" value="XM_026752621.1"/>
</dbReference>
<protein>
    <recommendedName>
        <fullName evidence="1">DUF7770 domain-containing protein</fullName>
    </recommendedName>
</protein>
<dbReference type="InterPro" id="IPR056672">
    <property type="entry name" value="DUF7770"/>
</dbReference>
<reference evidence="2 3" key="1">
    <citation type="journal article" date="2018" name="IMA Fungus">
        <title>IMA Genome-F 9: Draft genome sequence of Annulohypoxylon stygium, Aspergillus mulundensis, Berkeleyomyces basicola (syn. Thielaviopsis basicola), Ceratocystis smalleyi, two Cercospora beticola strains, Coleophoma cylindrospora, Fusarium fracticaudum, Phialophora cf. hyalina, and Morchella septimelata.</title>
        <authorList>
            <person name="Wingfield B.D."/>
            <person name="Bills G.F."/>
            <person name="Dong Y."/>
            <person name="Huang W."/>
            <person name="Nel W.J."/>
            <person name="Swalarsk-Parry B.S."/>
            <person name="Vaghefi N."/>
            <person name="Wilken P.M."/>
            <person name="An Z."/>
            <person name="de Beer Z.W."/>
            <person name="De Vos L."/>
            <person name="Chen L."/>
            <person name="Duong T.A."/>
            <person name="Gao Y."/>
            <person name="Hammerbacher A."/>
            <person name="Kikkert J.R."/>
            <person name="Li Y."/>
            <person name="Li H."/>
            <person name="Li K."/>
            <person name="Li Q."/>
            <person name="Liu X."/>
            <person name="Ma X."/>
            <person name="Naidoo K."/>
            <person name="Pethybridge S.J."/>
            <person name="Sun J."/>
            <person name="Steenkamp E.T."/>
            <person name="van der Nest M.A."/>
            <person name="van Wyk S."/>
            <person name="Wingfield M.J."/>
            <person name="Xiong C."/>
            <person name="Yue Q."/>
            <person name="Zhang X."/>
        </authorList>
    </citation>
    <scope>NUCLEOTIDE SEQUENCE [LARGE SCALE GENOMIC DNA]</scope>
    <source>
        <strain evidence="2 3">DSM 5745</strain>
    </source>
</reference>
<evidence type="ECO:0000313" key="3">
    <source>
        <dbReference type="Proteomes" id="UP000256690"/>
    </source>
</evidence>
<dbReference type="Proteomes" id="UP000256690">
    <property type="component" value="Unassembled WGS sequence"/>
</dbReference>
<name>A0A3D8QH92_9EURO</name>
<feature type="domain" description="DUF7770" evidence="1">
    <location>
        <begin position="17"/>
        <end position="170"/>
    </location>
</feature>
<dbReference type="EMBL" id="PVWQ01000017">
    <property type="protein sequence ID" value="RDW61107.1"/>
    <property type="molecule type" value="Genomic_DNA"/>
</dbReference>